<reference evidence="2" key="1">
    <citation type="submission" date="2019-05" db="EMBL/GenBank/DDBJ databases">
        <title>Whole genome sequencing of Pseudanabaena catenata USMAC16.</title>
        <authorList>
            <person name="Khan Z."/>
            <person name="Omar W.M."/>
            <person name="Convey P."/>
            <person name="Merican F."/>
            <person name="Najimudin N."/>
        </authorList>
    </citation>
    <scope>NUCLEOTIDE SEQUENCE</scope>
    <source>
        <strain evidence="2">USMAC16</strain>
    </source>
</reference>
<feature type="transmembrane region" description="Helical" evidence="1">
    <location>
        <begin position="68"/>
        <end position="89"/>
    </location>
</feature>
<keyword evidence="1" id="KW-0472">Membrane</keyword>
<keyword evidence="1" id="KW-1133">Transmembrane helix</keyword>
<accession>A0A9X4MCV8</accession>
<comment type="caution">
    <text evidence="2">The sequence shown here is derived from an EMBL/GenBank/DDBJ whole genome shotgun (WGS) entry which is preliminary data.</text>
</comment>
<evidence type="ECO:0000313" key="3">
    <source>
        <dbReference type="Proteomes" id="UP001152872"/>
    </source>
</evidence>
<feature type="transmembrane region" description="Helical" evidence="1">
    <location>
        <begin position="96"/>
        <end position="116"/>
    </location>
</feature>
<gene>
    <name evidence="2" type="ORF">FEV09_04565</name>
</gene>
<sequence>MHSLKTCHKVKVTSSRQKRMMNWIVANIKWIMLLSGVLTCTLFYAAIAPQTALRSFFGDVLEGQLSEIIVRNWGALITLVGATQIYGAFKPLSRSLIVIISIVSKLTFVSLVLIYGRQYLGQAGIAVVIDLLIVGLFVVYLVGDRKKATN</sequence>
<protein>
    <submittedName>
        <fullName evidence="2">Uncharacterized protein</fullName>
    </submittedName>
</protein>
<keyword evidence="3" id="KW-1185">Reference proteome</keyword>
<feature type="transmembrane region" description="Helical" evidence="1">
    <location>
        <begin position="122"/>
        <end position="143"/>
    </location>
</feature>
<name>A0A9X4MCV8_9CYAN</name>
<evidence type="ECO:0000313" key="2">
    <source>
        <dbReference type="EMBL" id="MDG3493824.1"/>
    </source>
</evidence>
<dbReference type="EMBL" id="VBTY01000023">
    <property type="protein sequence ID" value="MDG3493824.1"/>
    <property type="molecule type" value="Genomic_DNA"/>
</dbReference>
<keyword evidence="1" id="KW-0812">Transmembrane</keyword>
<feature type="transmembrane region" description="Helical" evidence="1">
    <location>
        <begin position="21"/>
        <end position="48"/>
    </location>
</feature>
<proteinExistence type="predicted"/>
<dbReference type="RefSeq" id="WP_277909190.1">
    <property type="nucleotide sequence ID" value="NZ_VBTY01000023.1"/>
</dbReference>
<dbReference type="AlphaFoldDB" id="A0A9X4MCV8"/>
<evidence type="ECO:0000256" key="1">
    <source>
        <dbReference type="SAM" id="Phobius"/>
    </source>
</evidence>
<dbReference type="Proteomes" id="UP001152872">
    <property type="component" value="Unassembled WGS sequence"/>
</dbReference>
<organism evidence="2 3">
    <name type="scientific">Pseudanabaena catenata USMAC16</name>
    <dbReference type="NCBI Taxonomy" id="1855837"/>
    <lineage>
        <taxon>Bacteria</taxon>
        <taxon>Bacillati</taxon>
        <taxon>Cyanobacteriota</taxon>
        <taxon>Cyanophyceae</taxon>
        <taxon>Pseudanabaenales</taxon>
        <taxon>Pseudanabaenaceae</taxon>
        <taxon>Pseudanabaena</taxon>
    </lineage>
</organism>